<dbReference type="InterPro" id="IPR014030">
    <property type="entry name" value="Ketoacyl_synth_N"/>
</dbReference>
<comment type="catalytic activity">
    <reaction evidence="12">
        <text>a fatty acyl-[ACP] + malonyl-[ACP] + H(+) = a 3-oxoacyl-[ACP] + holo-[ACP] + CO2</text>
        <dbReference type="Rhea" id="RHEA:22836"/>
        <dbReference type="Rhea" id="RHEA-COMP:9623"/>
        <dbReference type="Rhea" id="RHEA-COMP:9685"/>
        <dbReference type="Rhea" id="RHEA-COMP:9916"/>
        <dbReference type="Rhea" id="RHEA-COMP:14125"/>
        <dbReference type="ChEBI" id="CHEBI:15378"/>
        <dbReference type="ChEBI" id="CHEBI:16526"/>
        <dbReference type="ChEBI" id="CHEBI:64479"/>
        <dbReference type="ChEBI" id="CHEBI:78449"/>
        <dbReference type="ChEBI" id="CHEBI:78776"/>
        <dbReference type="ChEBI" id="CHEBI:138651"/>
        <dbReference type="EC" id="2.3.1.41"/>
    </reaction>
    <physiologicalReaction direction="left-to-right" evidence="12">
        <dbReference type="Rhea" id="RHEA:22837"/>
    </physiologicalReaction>
</comment>
<evidence type="ECO:0000256" key="2">
    <source>
        <dbReference type="ARBA" id="ARBA00008467"/>
    </source>
</evidence>
<evidence type="ECO:0000256" key="7">
    <source>
        <dbReference type="ARBA" id="ARBA00023315"/>
    </source>
</evidence>
<dbReference type="OrthoDB" id="9808669at2"/>
<evidence type="ECO:0000256" key="6">
    <source>
        <dbReference type="ARBA" id="ARBA00022679"/>
    </source>
</evidence>
<dbReference type="PROSITE" id="PS52004">
    <property type="entry name" value="KS3_2"/>
    <property type="match status" value="1"/>
</dbReference>
<dbReference type="Pfam" id="PF00109">
    <property type="entry name" value="ketoacyl-synt"/>
    <property type="match status" value="1"/>
</dbReference>
<keyword evidence="16" id="KW-1185">Reference proteome</keyword>
<evidence type="ECO:0000313" key="15">
    <source>
        <dbReference type="EMBL" id="SFA50443.1"/>
    </source>
</evidence>
<dbReference type="InterPro" id="IPR014031">
    <property type="entry name" value="Ketoacyl_synth_C"/>
</dbReference>
<evidence type="ECO:0000256" key="8">
    <source>
        <dbReference type="ARBA" id="ARBA00039450"/>
    </source>
</evidence>
<dbReference type="PANTHER" id="PTHR11712">
    <property type="entry name" value="POLYKETIDE SYNTHASE-RELATED"/>
    <property type="match status" value="1"/>
</dbReference>
<evidence type="ECO:0000256" key="13">
    <source>
        <dbReference type="RuleBase" id="RU003694"/>
    </source>
</evidence>
<evidence type="ECO:0000256" key="3">
    <source>
        <dbReference type="ARBA" id="ARBA00011738"/>
    </source>
</evidence>
<dbReference type="CDD" id="cd00834">
    <property type="entry name" value="KAS_I_II"/>
    <property type="match status" value="1"/>
</dbReference>
<dbReference type="SMART" id="SM00825">
    <property type="entry name" value="PKS_KS"/>
    <property type="match status" value="1"/>
</dbReference>
<dbReference type="EMBL" id="FOJM01000009">
    <property type="protein sequence ID" value="SFA50443.1"/>
    <property type="molecule type" value="Genomic_DNA"/>
</dbReference>
<evidence type="ECO:0000256" key="12">
    <source>
        <dbReference type="ARBA" id="ARBA00048506"/>
    </source>
</evidence>
<keyword evidence="7" id="KW-0012">Acyltransferase</keyword>
<comment type="catalytic activity">
    <reaction evidence="11">
        <text>(3Z)-decenoyl-[ACP] + malonyl-[ACP] + H(+) = 3-oxo-(5Z)-dodecenoyl-[ACP] + holo-[ACP] + CO2</text>
        <dbReference type="Rhea" id="RHEA:54940"/>
        <dbReference type="Rhea" id="RHEA-COMP:9623"/>
        <dbReference type="Rhea" id="RHEA-COMP:9685"/>
        <dbReference type="Rhea" id="RHEA-COMP:9927"/>
        <dbReference type="Rhea" id="RHEA-COMP:14042"/>
        <dbReference type="ChEBI" id="CHEBI:15378"/>
        <dbReference type="ChEBI" id="CHEBI:16526"/>
        <dbReference type="ChEBI" id="CHEBI:64479"/>
        <dbReference type="ChEBI" id="CHEBI:78449"/>
        <dbReference type="ChEBI" id="CHEBI:78798"/>
        <dbReference type="ChEBI" id="CHEBI:138410"/>
    </reaction>
    <physiologicalReaction direction="left-to-right" evidence="11">
        <dbReference type="Rhea" id="RHEA:54941"/>
    </physiologicalReaction>
</comment>
<evidence type="ECO:0000259" key="14">
    <source>
        <dbReference type="PROSITE" id="PS52004"/>
    </source>
</evidence>
<dbReference type="InterPro" id="IPR000794">
    <property type="entry name" value="Beta-ketoacyl_synthase"/>
</dbReference>
<comment type="subcellular location">
    <subcellularLocation>
        <location evidence="1">Cytoplasm</location>
    </subcellularLocation>
</comment>
<dbReference type="GO" id="GO:0004315">
    <property type="term" value="F:3-oxoacyl-[acyl-carrier-protein] synthase activity"/>
    <property type="evidence" value="ECO:0007669"/>
    <property type="project" value="UniProtKB-EC"/>
</dbReference>
<proteinExistence type="inferred from homology"/>
<dbReference type="AlphaFoldDB" id="A0A1I0TFV7"/>
<accession>A0A1I0TFV7</accession>
<evidence type="ECO:0000256" key="9">
    <source>
        <dbReference type="ARBA" id="ARBA00041620"/>
    </source>
</evidence>
<keyword evidence="5" id="KW-0963">Cytoplasm</keyword>
<reference evidence="16" key="1">
    <citation type="submission" date="2016-10" db="EMBL/GenBank/DDBJ databases">
        <authorList>
            <person name="Varghese N."/>
            <person name="Submissions S."/>
        </authorList>
    </citation>
    <scope>NUCLEOTIDE SEQUENCE [LARGE SCALE GENOMIC DNA]</scope>
    <source>
        <strain evidence="16">DSM 18130</strain>
    </source>
</reference>
<organism evidence="15 16">
    <name type="scientific">Pedobacter suwonensis</name>
    <dbReference type="NCBI Taxonomy" id="332999"/>
    <lineage>
        <taxon>Bacteria</taxon>
        <taxon>Pseudomonadati</taxon>
        <taxon>Bacteroidota</taxon>
        <taxon>Sphingobacteriia</taxon>
        <taxon>Sphingobacteriales</taxon>
        <taxon>Sphingobacteriaceae</taxon>
        <taxon>Pedobacter</taxon>
    </lineage>
</organism>
<dbReference type="SUPFAM" id="SSF53901">
    <property type="entry name" value="Thiolase-like"/>
    <property type="match status" value="2"/>
</dbReference>
<dbReference type="STRING" id="332999.SAMN04488511_10974"/>
<evidence type="ECO:0000256" key="1">
    <source>
        <dbReference type="ARBA" id="ARBA00004496"/>
    </source>
</evidence>
<evidence type="ECO:0000256" key="10">
    <source>
        <dbReference type="ARBA" id="ARBA00042143"/>
    </source>
</evidence>
<comment type="similarity">
    <text evidence="2 13">Belongs to the thiolase-like superfamily. Beta-ketoacyl-ACP synthases family.</text>
</comment>
<evidence type="ECO:0000256" key="5">
    <source>
        <dbReference type="ARBA" id="ARBA00022490"/>
    </source>
</evidence>
<dbReference type="GO" id="GO:0006633">
    <property type="term" value="P:fatty acid biosynthetic process"/>
    <property type="evidence" value="ECO:0007669"/>
    <property type="project" value="TreeGrafter"/>
</dbReference>
<dbReference type="Pfam" id="PF02801">
    <property type="entry name" value="Ketoacyl-synt_C"/>
    <property type="match status" value="1"/>
</dbReference>
<sequence length="425" mass="45190">MDNRVVITGLGVCAPNGTTINEFSDAIKQGISGIRHQPDLETLNFSCQIAGKPLLSEERISRYFSPLELRNLNSTGIIYGVIAGLDAWEDAGLNIENNNEPDWDSGTIFGTGTSGIDKFRWAINKIDALEIKKLGSSVVIQTMASGVSAFISGKLGLGNQISTNSSACATGAESILLAYERIKTGQASRMLAGSTSDSGPYIWGGFDAMKVCTFKHNRDPEKGSRPMSATASGFVPGSGAGALVLESLESALARKAKIYAEVCGGHVNSGGQRGLGSMTAPNPVAVQRCIQAALRNAEIEAHEIDLINGHLTATSKDALEIENWKIALQLPDDDFPYINSLKGMIGHCIAASGSIECVASILELSEGFIFPNINCEDLNPDITALIDAKCIPQTVIHQPINILAKASFGFGDINACIIFKKYPHE</sequence>
<evidence type="ECO:0000313" key="16">
    <source>
        <dbReference type="Proteomes" id="UP000198836"/>
    </source>
</evidence>
<keyword evidence="6 13" id="KW-0808">Transferase</keyword>
<dbReference type="InterPro" id="IPR020841">
    <property type="entry name" value="PKS_Beta-ketoAc_synthase_dom"/>
</dbReference>
<gene>
    <name evidence="15" type="ORF">SAMN04488511_10974</name>
</gene>
<evidence type="ECO:0000256" key="4">
    <source>
        <dbReference type="ARBA" id="ARBA00013191"/>
    </source>
</evidence>
<evidence type="ECO:0000256" key="11">
    <source>
        <dbReference type="ARBA" id="ARBA00048121"/>
    </source>
</evidence>
<dbReference type="Gene3D" id="3.40.47.10">
    <property type="match status" value="2"/>
</dbReference>
<protein>
    <recommendedName>
        <fullName evidence="8">3-oxoacyl-[acyl-carrier-protein] synthase 1</fullName>
        <ecNumber evidence="4">2.3.1.41</ecNumber>
    </recommendedName>
    <alternativeName>
        <fullName evidence="9">3-oxoacyl-[acyl-carrier-protein] synthase I</fullName>
    </alternativeName>
    <alternativeName>
        <fullName evidence="10">Beta-ketoacyl-ACP synthase I</fullName>
    </alternativeName>
</protein>
<comment type="subunit">
    <text evidence="3">Homodimer.</text>
</comment>
<dbReference type="EC" id="2.3.1.41" evidence="4"/>
<feature type="domain" description="Ketosynthase family 3 (KS3)" evidence="14">
    <location>
        <begin position="2"/>
        <end position="421"/>
    </location>
</feature>
<name>A0A1I0TFV7_9SPHI</name>
<dbReference type="RefSeq" id="WP_090983955.1">
    <property type="nucleotide sequence ID" value="NZ_FOJM01000009.1"/>
</dbReference>
<dbReference type="PANTHER" id="PTHR11712:SF306">
    <property type="entry name" value="3-OXOACYL-[ACYL-CARRIER-PROTEIN] SYNTHASE 1"/>
    <property type="match status" value="1"/>
</dbReference>
<dbReference type="Proteomes" id="UP000198836">
    <property type="component" value="Unassembled WGS sequence"/>
</dbReference>
<dbReference type="InterPro" id="IPR016039">
    <property type="entry name" value="Thiolase-like"/>
</dbReference>
<dbReference type="GO" id="GO:0005829">
    <property type="term" value="C:cytosol"/>
    <property type="evidence" value="ECO:0007669"/>
    <property type="project" value="TreeGrafter"/>
</dbReference>